<accession>A0AAU8P388</accession>
<evidence type="ECO:0000313" key="2">
    <source>
        <dbReference type="Proteomes" id="UP000002634"/>
    </source>
</evidence>
<keyword evidence="2" id="KW-1185">Reference proteome</keyword>
<protein>
    <recommendedName>
        <fullName evidence="3">Cthe-2314-like HEPN domain-containing protein</fullName>
    </recommendedName>
</protein>
<evidence type="ECO:0008006" key="3">
    <source>
        <dbReference type="Google" id="ProtNLM"/>
    </source>
</evidence>
<proteinExistence type="predicted"/>
<dbReference type="EMBL" id="CP001135">
    <property type="protein sequence ID" value="ACY84453.1"/>
    <property type="molecule type" value="Genomic_DNA"/>
</dbReference>
<dbReference type="Proteomes" id="UP000002634">
    <property type="component" value="Chromosome"/>
</dbReference>
<reference evidence="1 2" key="1">
    <citation type="journal article" date="2009" name="PLoS ONE">
        <title>Genome sequence of the versatile fish pathogen Edwardsiella tarda provides insights into its adaptation to broad host ranges and intracellular niches.</title>
        <authorList>
            <person name="Wang Q."/>
            <person name="Yang M."/>
            <person name="Xiao J."/>
            <person name="Wu H."/>
            <person name="Wang X."/>
            <person name="Lv Y."/>
            <person name="Xu L."/>
            <person name="Zheng H."/>
            <person name="Wang S."/>
            <person name="Zhao G."/>
            <person name="Liu Q."/>
            <person name="Zhang Y."/>
        </authorList>
    </citation>
    <scope>NUCLEOTIDE SEQUENCE [LARGE SCALE GENOMIC DNA]</scope>
    <source>
        <strain evidence="2">EIB202 / CCTCC M208068</strain>
    </source>
</reference>
<gene>
    <name evidence="1" type="ordered locus">ETAE_1612</name>
</gene>
<sequence>MKNKGIIMALPLEYRSERVKYLEREASKYQTYELWNLTNYDFMLLGKYIQMYCFIELNIQRLFNELKSKGIIKTKSKDKLNVPYILDKLIELVSENLIESSRVNEVIGKLNEIKFRRDYRNIFAHWAAKRIPNEDGMIFFSNDAIDYKRIFERRINADIAAYAILDVADIRGLVAHLCDYEEWIAHFYVEIYEQQRKSR</sequence>
<organism evidence="1 2">
    <name type="scientific">Edwardsiella piscicida</name>
    <dbReference type="NCBI Taxonomy" id="1263550"/>
    <lineage>
        <taxon>Bacteria</taxon>
        <taxon>Pseudomonadati</taxon>
        <taxon>Pseudomonadota</taxon>
        <taxon>Gammaproteobacteria</taxon>
        <taxon>Enterobacterales</taxon>
        <taxon>Hafniaceae</taxon>
        <taxon>Edwardsiella</taxon>
    </lineage>
</organism>
<evidence type="ECO:0000313" key="1">
    <source>
        <dbReference type="EMBL" id="ACY84453.1"/>
    </source>
</evidence>
<name>A0AAU8P388_EDWPI</name>
<dbReference type="KEGG" id="etr:ETAE_1612"/>
<dbReference type="AlphaFoldDB" id="A0AAU8P388"/>